<accession>A0ABU2FYR0</accession>
<name>A0ABU2FYR0_9EURY</name>
<dbReference type="RefSeq" id="WP_310927476.1">
    <property type="nucleotide sequence ID" value="NZ_JAMQOQ010000001.1"/>
</dbReference>
<evidence type="ECO:0000313" key="2">
    <source>
        <dbReference type="EMBL" id="MDS0293667.1"/>
    </source>
</evidence>
<keyword evidence="1" id="KW-0472">Membrane</keyword>
<dbReference type="EMBL" id="JAMQOQ010000001">
    <property type="protein sequence ID" value="MDS0293667.1"/>
    <property type="molecule type" value="Genomic_DNA"/>
</dbReference>
<reference evidence="2 3" key="1">
    <citation type="submission" date="2022-06" db="EMBL/GenBank/DDBJ databases">
        <title>Halogeometricum sp. a new haloarchaeum isolate from saline soil.</title>
        <authorList>
            <person name="Strakova D."/>
            <person name="Galisteo C."/>
            <person name="Sanchez-Porro C."/>
            <person name="Ventosa A."/>
        </authorList>
    </citation>
    <scope>NUCLEOTIDE SEQUENCE [LARGE SCALE GENOMIC DNA]</scope>
    <source>
        <strain evidence="3">S3BR25-2</strain>
    </source>
</reference>
<keyword evidence="1" id="KW-0812">Transmembrane</keyword>
<evidence type="ECO:0000313" key="3">
    <source>
        <dbReference type="Proteomes" id="UP001254813"/>
    </source>
</evidence>
<keyword evidence="3" id="KW-1185">Reference proteome</keyword>
<evidence type="ECO:0000256" key="1">
    <source>
        <dbReference type="SAM" id="Phobius"/>
    </source>
</evidence>
<sequence length="82" mass="8706">MSLLAAVVVFVVGLISGVVVRAVAGLAAIIALLLVVFGVAAPDIGLVDYVIQQYYLGNELLFLAGFLFGIDAERTRTVVRER</sequence>
<comment type="caution">
    <text evidence="2">The sequence shown here is derived from an EMBL/GenBank/DDBJ whole genome shotgun (WGS) entry which is preliminary data.</text>
</comment>
<gene>
    <name evidence="2" type="ORF">NDI79_05700</name>
</gene>
<dbReference type="Proteomes" id="UP001254813">
    <property type="component" value="Unassembled WGS sequence"/>
</dbReference>
<keyword evidence="1" id="KW-1133">Transmembrane helix</keyword>
<organism evidence="2 3">
    <name type="scientific">Halogeometricum luteum</name>
    <dbReference type="NCBI Taxonomy" id="2950537"/>
    <lineage>
        <taxon>Archaea</taxon>
        <taxon>Methanobacteriati</taxon>
        <taxon>Methanobacteriota</taxon>
        <taxon>Stenosarchaea group</taxon>
        <taxon>Halobacteria</taxon>
        <taxon>Halobacteriales</taxon>
        <taxon>Haloferacaceae</taxon>
        <taxon>Halogeometricum</taxon>
    </lineage>
</organism>
<proteinExistence type="predicted"/>
<protein>
    <submittedName>
        <fullName evidence="2">Uncharacterized protein</fullName>
    </submittedName>
</protein>
<feature type="transmembrane region" description="Helical" evidence="1">
    <location>
        <begin position="27"/>
        <end position="51"/>
    </location>
</feature>